<reference evidence="1" key="1">
    <citation type="submission" date="2022-01" db="EMBL/GenBank/DDBJ databases">
        <title>Comparative genomics reveals a dynamic genome evolution in the ectomycorrhizal milk-cap (Lactarius) mushrooms.</title>
        <authorList>
            <consortium name="DOE Joint Genome Institute"/>
            <person name="Lebreton A."/>
            <person name="Tang N."/>
            <person name="Kuo A."/>
            <person name="LaButti K."/>
            <person name="Drula E."/>
            <person name="Barry K."/>
            <person name="Clum A."/>
            <person name="Lipzen A."/>
            <person name="Mousain D."/>
            <person name="Ng V."/>
            <person name="Wang R."/>
            <person name="Wang X."/>
            <person name="Dai Y."/>
            <person name="Henrissat B."/>
            <person name="Grigoriev I.V."/>
            <person name="Guerin-Laguette A."/>
            <person name="Yu F."/>
            <person name="Martin F.M."/>
        </authorList>
    </citation>
    <scope>NUCLEOTIDE SEQUENCE</scope>
    <source>
        <strain evidence="1">QP</strain>
    </source>
</reference>
<sequence length="97" mass="10020">MSQTAFAPIEPEPLALALSLGHAVTAGAEVAAAIDVDAAGSTSPAALIEPRELHRTLLNPGSRSPDWFAPSTVDRAISCFMGPPEESHRLHPAIAIG</sequence>
<name>A0AAD4LLV7_9AGAM</name>
<evidence type="ECO:0000313" key="2">
    <source>
        <dbReference type="Proteomes" id="UP001201163"/>
    </source>
</evidence>
<gene>
    <name evidence="1" type="ORF">EDB92DRAFT_2111782</name>
</gene>
<proteinExistence type="predicted"/>
<evidence type="ECO:0000313" key="1">
    <source>
        <dbReference type="EMBL" id="KAH8997915.1"/>
    </source>
</evidence>
<protein>
    <submittedName>
        <fullName evidence="1">Uncharacterized protein</fullName>
    </submittedName>
</protein>
<comment type="caution">
    <text evidence="1">The sequence shown here is derived from an EMBL/GenBank/DDBJ whole genome shotgun (WGS) entry which is preliminary data.</text>
</comment>
<keyword evidence="2" id="KW-1185">Reference proteome</keyword>
<dbReference type="AlphaFoldDB" id="A0AAD4LLV7"/>
<dbReference type="Proteomes" id="UP001201163">
    <property type="component" value="Unassembled WGS sequence"/>
</dbReference>
<accession>A0AAD4LLV7</accession>
<organism evidence="1 2">
    <name type="scientific">Lactarius akahatsu</name>
    <dbReference type="NCBI Taxonomy" id="416441"/>
    <lineage>
        <taxon>Eukaryota</taxon>
        <taxon>Fungi</taxon>
        <taxon>Dikarya</taxon>
        <taxon>Basidiomycota</taxon>
        <taxon>Agaricomycotina</taxon>
        <taxon>Agaricomycetes</taxon>
        <taxon>Russulales</taxon>
        <taxon>Russulaceae</taxon>
        <taxon>Lactarius</taxon>
    </lineage>
</organism>
<dbReference type="EMBL" id="JAKELL010000006">
    <property type="protein sequence ID" value="KAH8997915.1"/>
    <property type="molecule type" value="Genomic_DNA"/>
</dbReference>